<dbReference type="GO" id="GO:0140359">
    <property type="term" value="F:ABC-type transporter activity"/>
    <property type="evidence" value="ECO:0007669"/>
    <property type="project" value="InterPro"/>
</dbReference>
<evidence type="ECO:0000313" key="14">
    <source>
        <dbReference type="Proteomes" id="UP000030901"/>
    </source>
</evidence>
<keyword evidence="6" id="KW-0067">ATP-binding</keyword>
<dbReference type="InterPro" id="IPR036640">
    <property type="entry name" value="ABC1_TM_sf"/>
</dbReference>
<dbReference type="GO" id="GO:0006508">
    <property type="term" value="P:proteolysis"/>
    <property type="evidence" value="ECO:0007669"/>
    <property type="project" value="InterPro"/>
</dbReference>
<dbReference type="CDD" id="cd18567">
    <property type="entry name" value="ABC_6TM_CvaB_RaxB_like"/>
    <property type="match status" value="1"/>
</dbReference>
<feature type="domain" description="Peptidase C39" evidence="12">
    <location>
        <begin position="20"/>
        <end position="139"/>
    </location>
</feature>
<feature type="domain" description="ABC transporter" evidence="10">
    <location>
        <begin position="488"/>
        <end position="716"/>
    </location>
</feature>
<feature type="transmembrane region" description="Helical" evidence="9">
    <location>
        <begin position="206"/>
        <end position="224"/>
    </location>
</feature>
<dbReference type="PROSITE" id="PS50929">
    <property type="entry name" value="ABC_TM1F"/>
    <property type="match status" value="1"/>
</dbReference>
<evidence type="ECO:0000256" key="4">
    <source>
        <dbReference type="ARBA" id="ARBA00022692"/>
    </source>
</evidence>
<keyword evidence="4 9" id="KW-0812">Transmembrane</keyword>
<dbReference type="Pfam" id="PF03412">
    <property type="entry name" value="Peptidase_C39"/>
    <property type="match status" value="1"/>
</dbReference>
<evidence type="ECO:0000256" key="2">
    <source>
        <dbReference type="ARBA" id="ARBA00022448"/>
    </source>
</evidence>
<dbReference type="OrthoDB" id="9782586at2"/>
<dbReference type="CDD" id="cd03246">
    <property type="entry name" value="ABCC_Protease_Secretion"/>
    <property type="match status" value="1"/>
</dbReference>
<dbReference type="InterPro" id="IPR003593">
    <property type="entry name" value="AAA+_ATPase"/>
</dbReference>
<dbReference type="PROSITE" id="PS00211">
    <property type="entry name" value="ABC_TRANSPORTER_1"/>
    <property type="match status" value="1"/>
</dbReference>
<dbReference type="GO" id="GO:0008233">
    <property type="term" value="F:peptidase activity"/>
    <property type="evidence" value="ECO:0007669"/>
    <property type="project" value="InterPro"/>
</dbReference>
<keyword evidence="8 9" id="KW-0472">Membrane</keyword>
<dbReference type="RefSeq" id="WP_039104908.1">
    <property type="nucleotide sequence ID" value="NZ_CP009056.1"/>
</dbReference>
<dbReference type="Pfam" id="PF00664">
    <property type="entry name" value="ABC_membrane"/>
    <property type="match status" value="1"/>
</dbReference>
<keyword evidence="2" id="KW-0813">Transport</keyword>
<feature type="transmembrane region" description="Helical" evidence="9">
    <location>
        <begin position="309"/>
        <end position="326"/>
    </location>
</feature>
<keyword evidence="14" id="KW-1185">Reference proteome</keyword>
<dbReference type="Proteomes" id="UP000030901">
    <property type="component" value="Chromosome"/>
</dbReference>
<dbReference type="PROSITE" id="PS50893">
    <property type="entry name" value="ABC_TRANSPORTER_2"/>
    <property type="match status" value="1"/>
</dbReference>
<dbReference type="InterPro" id="IPR005074">
    <property type="entry name" value="Peptidase_C39"/>
</dbReference>
<keyword evidence="7 9" id="KW-1133">Transmembrane helix</keyword>
<name>A0A0A7S2X4_FRIPE</name>
<dbReference type="HOGENOM" id="CLU_000604_84_3_6"/>
<evidence type="ECO:0000256" key="8">
    <source>
        <dbReference type="ARBA" id="ARBA00023136"/>
    </source>
</evidence>
<dbReference type="GO" id="GO:0005524">
    <property type="term" value="F:ATP binding"/>
    <property type="evidence" value="ECO:0007669"/>
    <property type="project" value="UniProtKB-KW"/>
</dbReference>
<evidence type="ECO:0000259" key="10">
    <source>
        <dbReference type="PROSITE" id="PS50893"/>
    </source>
</evidence>
<evidence type="ECO:0000259" key="11">
    <source>
        <dbReference type="PROSITE" id="PS50929"/>
    </source>
</evidence>
<dbReference type="PROSITE" id="PS50990">
    <property type="entry name" value="PEPTIDASE_C39"/>
    <property type="match status" value="1"/>
</dbReference>
<dbReference type="EMBL" id="CP009056">
    <property type="protein sequence ID" value="AJA45197.1"/>
    <property type="molecule type" value="Genomic_DNA"/>
</dbReference>
<dbReference type="Gene3D" id="1.20.1560.10">
    <property type="entry name" value="ABC transporter type 1, transmembrane domain"/>
    <property type="match status" value="1"/>
</dbReference>
<dbReference type="Gene3D" id="3.90.70.10">
    <property type="entry name" value="Cysteine proteinases"/>
    <property type="match status" value="1"/>
</dbReference>
<proteinExistence type="predicted"/>
<feature type="transmembrane region" description="Helical" evidence="9">
    <location>
        <begin position="173"/>
        <end position="194"/>
    </location>
</feature>
<sequence>MQHQLDITFFRRKKLPIILQNELSECGLACLAMIGHYWGIEFSLRELREKYPFTLRGASLKNIINIATDLKFNSRPVRLEMEAIKHLTCPCILHWDLDHFVVLKKIKGNKLYIHDPAIGKVKIKWSEASKHFTGVALEIYPATTFKPEKSSSKISTKSVVGKIIGLKKGLVKLFLLGIMIQICMLISPLYLQWIVDDVIAVNDTNLLTVLGIGFILLTLLRTSIETLRDWFISIFSIQLNYKWRGNVFNHILNLPLEWFQKRSLADIISKFHSIQEIQDGITNKVVSSLIDGILVVTTFVMMFLYSKALALFSFLAIIFYLILRWVSFDAQKNIISEYIINKAQQESHFLESIRGMQSIRLYNHQIERSINWMNLSVKEINTGLRMEKFSLSMGFANKIIFGLDRIIVIWVATLLILENNFSIGMLFAFISYKEQFSGRIISLIDKISDILMLKIHVERLADIVLTLPEDNSETNSIFEKNTIHDVTIKLENISYQYSQNEPMILDNINLTIPMGQCLAITGASGCGKTTLLKIILGLLTPTRGEVFIGGIPLSTINKNSYRKLIATVMQEDHLFTGTIAENISFFQASPDFNEIEKCAIDASIHEEIKYMPMGYNTLIGEIGTGISGGQKQRILLARSLYRNPQILALDEATSHLDVPNEIAVNNAMKKYHFTKLVIAHRPETINAADRIIVLNKGRIISDELNKHGENAASEALD</sequence>
<accession>A0A0A7S2X4</accession>
<dbReference type="SMART" id="SM00382">
    <property type="entry name" value="AAA"/>
    <property type="match status" value="1"/>
</dbReference>
<reference evidence="13 14" key="1">
    <citation type="journal article" date="2014" name="Appl. Environ. Microbiol.">
        <title>Gut symbionts from distinct hosts exhibit genotoxic activity via divergent colibactin biosynthetic pathways.</title>
        <authorList>
            <person name="Engel P."/>
            <person name="Vizcaino M.I."/>
            <person name="Crawford J.M."/>
        </authorList>
    </citation>
    <scope>NUCLEOTIDE SEQUENCE [LARGE SCALE GENOMIC DNA]</scope>
    <source>
        <strain evidence="13 14">PEB0191</strain>
    </source>
</reference>
<dbReference type="Gene3D" id="3.40.50.300">
    <property type="entry name" value="P-loop containing nucleotide triphosphate hydrolases"/>
    <property type="match status" value="1"/>
</dbReference>
<evidence type="ECO:0000256" key="9">
    <source>
        <dbReference type="SAM" id="Phobius"/>
    </source>
</evidence>
<dbReference type="GO" id="GO:0034040">
    <property type="term" value="F:ATPase-coupled lipid transmembrane transporter activity"/>
    <property type="evidence" value="ECO:0007669"/>
    <property type="project" value="TreeGrafter"/>
</dbReference>
<dbReference type="SUPFAM" id="SSF90123">
    <property type="entry name" value="ABC transporter transmembrane region"/>
    <property type="match status" value="1"/>
</dbReference>
<evidence type="ECO:0000256" key="3">
    <source>
        <dbReference type="ARBA" id="ARBA00022475"/>
    </source>
</evidence>
<comment type="subcellular location">
    <subcellularLocation>
        <location evidence="1">Cell membrane</location>
        <topology evidence="1">Multi-pass membrane protein</topology>
    </subcellularLocation>
</comment>
<evidence type="ECO:0000259" key="12">
    <source>
        <dbReference type="PROSITE" id="PS50990"/>
    </source>
</evidence>
<dbReference type="InterPro" id="IPR027417">
    <property type="entry name" value="P-loop_NTPase"/>
</dbReference>
<dbReference type="InterPro" id="IPR039421">
    <property type="entry name" value="Type_1_exporter"/>
</dbReference>
<dbReference type="InterPro" id="IPR011527">
    <property type="entry name" value="ABC1_TM_dom"/>
</dbReference>
<evidence type="ECO:0000256" key="7">
    <source>
        <dbReference type="ARBA" id="ARBA00022989"/>
    </source>
</evidence>
<dbReference type="PANTHER" id="PTHR24221:SF606">
    <property type="entry name" value="COLICIN V SECRETION-PROCESSING ATP-BINDING PROTEIN"/>
    <property type="match status" value="1"/>
</dbReference>
<dbReference type="STRING" id="1267021.FPB0191_01378"/>
<keyword evidence="3" id="KW-1003">Cell membrane</keyword>
<protein>
    <submittedName>
        <fullName evidence="13">ABC-type bacteriocin/lantibiotic exporter</fullName>
    </submittedName>
</protein>
<feature type="transmembrane region" description="Helical" evidence="9">
    <location>
        <begin position="285"/>
        <end position="303"/>
    </location>
</feature>
<dbReference type="GO" id="GO:0016887">
    <property type="term" value="F:ATP hydrolysis activity"/>
    <property type="evidence" value="ECO:0007669"/>
    <property type="project" value="InterPro"/>
</dbReference>
<keyword evidence="5" id="KW-0547">Nucleotide-binding</keyword>
<dbReference type="KEGG" id="fpp:FPB0191_01378"/>
<dbReference type="GO" id="GO:0005886">
    <property type="term" value="C:plasma membrane"/>
    <property type="evidence" value="ECO:0007669"/>
    <property type="project" value="UniProtKB-SubCell"/>
</dbReference>
<gene>
    <name evidence="13" type="ORF">FPB0191_01378</name>
</gene>
<dbReference type="InterPro" id="IPR003439">
    <property type="entry name" value="ABC_transporter-like_ATP-bd"/>
</dbReference>
<dbReference type="AlphaFoldDB" id="A0A0A7S2X4"/>
<dbReference type="PANTHER" id="PTHR24221">
    <property type="entry name" value="ATP-BINDING CASSETTE SUB-FAMILY B"/>
    <property type="match status" value="1"/>
</dbReference>
<organism evidence="13 14">
    <name type="scientific">Frischella perrara</name>
    <dbReference type="NCBI Taxonomy" id="1267021"/>
    <lineage>
        <taxon>Bacteria</taxon>
        <taxon>Pseudomonadati</taxon>
        <taxon>Pseudomonadota</taxon>
        <taxon>Gammaproteobacteria</taxon>
        <taxon>Orbales</taxon>
        <taxon>Orbaceae</taxon>
        <taxon>Frischella</taxon>
    </lineage>
</organism>
<dbReference type="Pfam" id="PF00005">
    <property type="entry name" value="ABC_tran"/>
    <property type="match status" value="1"/>
</dbReference>
<evidence type="ECO:0000313" key="13">
    <source>
        <dbReference type="EMBL" id="AJA45197.1"/>
    </source>
</evidence>
<dbReference type="FunFam" id="3.40.50.300:FF:000299">
    <property type="entry name" value="ABC transporter ATP-binding protein/permease"/>
    <property type="match status" value="1"/>
</dbReference>
<evidence type="ECO:0000256" key="6">
    <source>
        <dbReference type="ARBA" id="ARBA00022840"/>
    </source>
</evidence>
<feature type="domain" description="ABC transmembrane type-1" evidence="11">
    <location>
        <begin position="173"/>
        <end position="452"/>
    </location>
</feature>
<evidence type="ECO:0000256" key="5">
    <source>
        <dbReference type="ARBA" id="ARBA00022741"/>
    </source>
</evidence>
<dbReference type="SUPFAM" id="SSF52540">
    <property type="entry name" value="P-loop containing nucleoside triphosphate hydrolases"/>
    <property type="match status" value="1"/>
</dbReference>
<evidence type="ECO:0000256" key="1">
    <source>
        <dbReference type="ARBA" id="ARBA00004651"/>
    </source>
</evidence>
<feature type="transmembrane region" description="Helical" evidence="9">
    <location>
        <begin position="407"/>
        <end position="432"/>
    </location>
</feature>
<dbReference type="InterPro" id="IPR017871">
    <property type="entry name" value="ABC_transporter-like_CS"/>
</dbReference>